<gene>
    <name evidence="1" type="ORF">KHQ06_27210</name>
</gene>
<proteinExistence type="predicted"/>
<reference evidence="1 2" key="1">
    <citation type="submission" date="2021-04" db="EMBL/GenBank/DDBJ databases">
        <title>Nocardia tengchongensis.</title>
        <authorList>
            <person name="Zhuang k."/>
            <person name="Ran Y."/>
            <person name="Li W."/>
        </authorList>
    </citation>
    <scope>NUCLEOTIDE SEQUENCE [LARGE SCALE GENOMIC DNA]</scope>
    <source>
        <strain evidence="1 2">CFH S0057</strain>
    </source>
</reference>
<dbReference type="Proteomes" id="UP000683310">
    <property type="component" value="Chromosome"/>
</dbReference>
<evidence type="ECO:0000313" key="2">
    <source>
        <dbReference type="Proteomes" id="UP000683310"/>
    </source>
</evidence>
<dbReference type="RefSeq" id="WP_213555979.1">
    <property type="nucleotide sequence ID" value="NZ_JBHXAJ010000010.1"/>
</dbReference>
<name>A0ABX8CK62_9NOCA</name>
<dbReference type="EMBL" id="CP074371">
    <property type="protein sequence ID" value="QVI19949.1"/>
    <property type="molecule type" value="Genomic_DNA"/>
</dbReference>
<organism evidence="1 2">
    <name type="scientific">Nocardia tengchongensis</name>
    <dbReference type="NCBI Taxonomy" id="2055889"/>
    <lineage>
        <taxon>Bacteria</taxon>
        <taxon>Bacillati</taxon>
        <taxon>Actinomycetota</taxon>
        <taxon>Actinomycetes</taxon>
        <taxon>Mycobacteriales</taxon>
        <taxon>Nocardiaceae</taxon>
        <taxon>Nocardia</taxon>
    </lineage>
</organism>
<keyword evidence="2" id="KW-1185">Reference proteome</keyword>
<protein>
    <submittedName>
        <fullName evidence="1">Uncharacterized protein</fullName>
    </submittedName>
</protein>
<sequence>MNAQGPLNERVTVKYERVDEHRYKVSVTPIDRLQWRVGYAPDMKAAVKLAQELAIEDYRG</sequence>
<accession>A0ABX8CK62</accession>
<evidence type="ECO:0000313" key="1">
    <source>
        <dbReference type="EMBL" id="QVI19949.1"/>
    </source>
</evidence>